<dbReference type="InterPro" id="IPR017871">
    <property type="entry name" value="ABC_transporter-like_CS"/>
</dbReference>
<protein>
    <submittedName>
        <fullName evidence="5">Sugar ABC transporter ATP-binding protein</fullName>
    </submittedName>
</protein>
<dbReference type="PROSITE" id="PS00211">
    <property type="entry name" value="ABC_TRANSPORTER_1"/>
    <property type="match status" value="1"/>
</dbReference>
<dbReference type="Proteomes" id="UP000050996">
    <property type="component" value="Unassembled WGS sequence"/>
</dbReference>
<evidence type="ECO:0000313" key="6">
    <source>
        <dbReference type="Proteomes" id="UP000050996"/>
    </source>
</evidence>
<keyword evidence="2" id="KW-0547">Nucleotide-binding</keyword>
<dbReference type="InterPro" id="IPR050763">
    <property type="entry name" value="ABC_transporter_ATP-binding"/>
</dbReference>
<evidence type="ECO:0000256" key="3">
    <source>
        <dbReference type="ARBA" id="ARBA00022840"/>
    </source>
</evidence>
<accession>A0A0Q3VK22</accession>
<reference evidence="5 6" key="1">
    <citation type="submission" date="2015-09" db="EMBL/GenBank/DDBJ databases">
        <title>Genome sequencing project for genomic taxonomy and phylogenomics of Bacillus-like bacteria.</title>
        <authorList>
            <person name="Liu B."/>
            <person name="Wang J."/>
            <person name="Zhu Y."/>
            <person name="Liu G."/>
            <person name="Chen Q."/>
            <person name="Chen Z."/>
            <person name="Lan J."/>
            <person name="Che J."/>
            <person name="Ge C."/>
            <person name="Shi H."/>
            <person name="Pan Z."/>
            <person name="Liu X."/>
        </authorList>
    </citation>
    <scope>NUCLEOTIDE SEQUENCE [LARGE SCALE GENOMIC DNA]</scope>
    <source>
        <strain evidence="5 6">FJAT-18043</strain>
    </source>
</reference>
<evidence type="ECO:0000256" key="1">
    <source>
        <dbReference type="ARBA" id="ARBA00022448"/>
    </source>
</evidence>
<keyword evidence="6" id="KW-1185">Reference proteome</keyword>
<dbReference type="STRING" id="1637975.AN957_25575"/>
<dbReference type="InterPro" id="IPR003439">
    <property type="entry name" value="ABC_transporter-like_ATP-bd"/>
</dbReference>
<dbReference type="AlphaFoldDB" id="A0A0Q3VK22"/>
<gene>
    <name evidence="5" type="ORF">AN957_25575</name>
</gene>
<keyword evidence="1" id="KW-0813">Transport</keyword>
<dbReference type="GO" id="GO:0016887">
    <property type="term" value="F:ATP hydrolysis activity"/>
    <property type="evidence" value="ECO:0007669"/>
    <property type="project" value="InterPro"/>
</dbReference>
<evidence type="ECO:0000259" key="4">
    <source>
        <dbReference type="PROSITE" id="PS50893"/>
    </source>
</evidence>
<evidence type="ECO:0000313" key="5">
    <source>
        <dbReference type="EMBL" id="KQL21594.1"/>
    </source>
</evidence>
<dbReference type="PATRIC" id="fig|1637975.4.peg.5164"/>
<proteinExistence type="predicted"/>
<keyword evidence="3 5" id="KW-0067">ATP-binding</keyword>
<evidence type="ECO:0000256" key="2">
    <source>
        <dbReference type="ARBA" id="ARBA00022741"/>
    </source>
</evidence>
<dbReference type="RefSeq" id="WP_056686865.1">
    <property type="nucleotide sequence ID" value="NZ_CP041305.1"/>
</dbReference>
<dbReference type="Pfam" id="PF00005">
    <property type="entry name" value="ABC_tran"/>
    <property type="match status" value="1"/>
</dbReference>
<name>A0A0Q3VK22_9BACI</name>
<dbReference type="SUPFAM" id="SSF52540">
    <property type="entry name" value="P-loop containing nucleoside triphosphate hydrolases"/>
    <property type="match status" value="1"/>
</dbReference>
<dbReference type="GO" id="GO:0005524">
    <property type="term" value="F:ATP binding"/>
    <property type="evidence" value="ECO:0007669"/>
    <property type="project" value="UniProtKB-KW"/>
</dbReference>
<dbReference type="PROSITE" id="PS50893">
    <property type="entry name" value="ABC_TRANSPORTER_2"/>
    <property type="match status" value="1"/>
</dbReference>
<organism evidence="5 6">
    <name type="scientific">Cytobacillus solani</name>
    <dbReference type="NCBI Taxonomy" id="1637975"/>
    <lineage>
        <taxon>Bacteria</taxon>
        <taxon>Bacillati</taxon>
        <taxon>Bacillota</taxon>
        <taxon>Bacilli</taxon>
        <taxon>Bacillales</taxon>
        <taxon>Bacillaceae</taxon>
        <taxon>Cytobacillus</taxon>
    </lineage>
</organism>
<dbReference type="PANTHER" id="PTHR42711:SF1">
    <property type="entry name" value="ABC-TRANSPORT PROTEIN, ATP-BINDING COMPONENT"/>
    <property type="match status" value="1"/>
</dbReference>
<comment type="caution">
    <text evidence="5">The sequence shown here is derived from an EMBL/GenBank/DDBJ whole genome shotgun (WGS) entry which is preliminary data.</text>
</comment>
<dbReference type="SMART" id="SM00382">
    <property type="entry name" value="AAA"/>
    <property type="match status" value="1"/>
</dbReference>
<dbReference type="EMBL" id="LJIX01000006">
    <property type="protein sequence ID" value="KQL21594.1"/>
    <property type="molecule type" value="Genomic_DNA"/>
</dbReference>
<sequence length="335" mass="38125">MPIIEVENVRKDFMIAKRETGMMGALKSLIKREYMRKEAVKDISFSINEGEIVGYIGPNGAGKSTTIKMLTGILVPSSGNVLVNGLVPYENRQENAKSIGVVFGQRSQLWWDLPTIESFELLKEIYQVSNQCYKKNMDTFTEILGLDEFLNTPVRQLSLGQRMRADIAASLLHDPPILFLDEPTIGLDVVAKEKMRTFIKEINHERKITVILTTHDMEDIEKLCERMILIDHGMKVYDGEIAMIKERFGKIRTLIVDLEESLHSLQLLGGEVCKEEGNRYWIKFNRDEVSASELIAQITKTHSVKDLTVEEPAIESIISRIYQEGYKDLQVSAKV</sequence>
<dbReference type="PANTHER" id="PTHR42711">
    <property type="entry name" value="ABC TRANSPORTER ATP-BINDING PROTEIN"/>
    <property type="match status" value="1"/>
</dbReference>
<dbReference type="Gene3D" id="3.40.50.300">
    <property type="entry name" value="P-loop containing nucleotide triphosphate hydrolases"/>
    <property type="match status" value="1"/>
</dbReference>
<feature type="domain" description="ABC transporter" evidence="4">
    <location>
        <begin position="24"/>
        <end position="257"/>
    </location>
</feature>
<dbReference type="InterPro" id="IPR003593">
    <property type="entry name" value="AAA+_ATPase"/>
</dbReference>
<dbReference type="InterPro" id="IPR027417">
    <property type="entry name" value="P-loop_NTPase"/>
</dbReference>